<keyword evidence="5" id="KW-0333">Golgi apparatus</keyword>
<evidence type="ECO:0000256" key="3">
    <source>
        <dbReference type="ARBA" id="ARBA00022692"/>
    </source>
</evidence>
<sequence>MAAPSDEVGEPLCCCEYRNVNGEKSHVLAFLCDCQVVDETCDRFLKCQPIPEKNYKLIQAVVCDRLRIPSCLGGGAKRIDELVDTSAILPVIVVPVALFCASWNLYTTLVILFLLPLGALLHYRLVSRLKRRTMFFYSFGLVSVFFMGGVFYLCLVPMGTLDDSEIVLATVLATLMFMSFIVSKRTPGKLQRQNHGNNRQPTSPSSNQVQCKGSGNEQMYTNDDCRGHQLWCEFCQLWRPPRAGHCKVCQHCVHRLDHHCVWIDSCIGAHNHRSFILSLVFIIITGCYGIYLGVRSLCTYPLYIFTVECDNTAYRTRRTGLIYASCLYTSLTLLGFMMLLIQQLYLISHGITYREYRFQDHTHYSKNYLRNWINFIFNREKRHLEIV</sequence>
<feature type="transmembrane region" description="Helical" evidence="10">
    <location>
        <begin position="166"/>
        <end position="183"/>
    </location>
</feature>
<dbReference type="GeneID" id="102809390"/>
<evidence type="ECO:0000256" key="6">
    <source>
        <dbReference type="ARBA" id="ARBA00023136"/>
    </source>
</evidence>
<feature type="transmembrane region" description="Helical" evidence="10">
    <location>
        <begin position="105"/>
        <end position="123"/>
    </location>
</feature>
<keyword evidence="9 10" id="KW-0012">Acyltransferase</keyword>
<feature type="region of interest" description="Disordered" evidence="11">
    <location>
        <begin position="188"/>
        <end position="212"/>
    </location>
</feature>
<gene>
    <name evidence="14" type="primary">LOC102809390</name>
</gene>
<dbReference type="InterPro" id="IPR001594">
    <property type="entry name" value="Palmitoyltrfase_DHHC"/>
</dbReference>
<reference evidence="14" key="1">
    <citation type="submission" date="2025-08" db="UniProtKB">
        <authorList>
            <consortium name="RefSeq"/>
        </authorList>
    </citation>
    <scope>IDENTIFICATION</scope>
    <source>
        <tissue evidence="14">Testes</tissue>
    </source>
</reference>
<dbReference type="PROSITE" id="PS50216">
    <property type="entry name" value="DHHC"/>
    <property type="match status" value="1"/>
</dbReference>
<comment type="domain">
    <text evidence="10">The DHHC domain is required for palmitoyltransferase activity.</text>
</comment>
<feature type="transmembrane region" description="Helical" evidence="10">
    <location>
        <begin position="135"/>
        <end position="160"/>
    </location>
</feature>
<keyword evidence="8" id="KW-0449">Lipoprotein</keyword>
<evidence type="ECO:0000256" key="9">
    <source>
        <dbReference type="ARBA" id="ARBA00023315"/>
    </source>
</evidence>
<evidence type="ECO:0000256" key="5">
    <source>
        <dbReference type="ARBA" id="ARBA00023034"/>
    </source>
</evidence>
<evidence type="ECO:0000256" key="4">
    <source>
        <dbReference type="ARBA" id="ARBA00022989"/>
    </source>
</evidence>
<dbReference type="InterPro" id="IPR039859">
    <property type="entry name" value="PFA4/ZDH16/20/ERF2-like"/>
</dbReference>
<proteinExistence type="inferred from homology"/>
<evidence type="ECO:0000313" key="13">
    <source>
        <dbReference type="Proteomes" id="UP000694865"/>
    </source>
</evidence>
<evidence type="ECO:0000256" key="11">
    <source>
        <dbReference type="SAM" id="MobiDB-lite"/>
    </source>
</evidence>
<evidence type="ECO:0000256" key="2">
    <source>
        <dbReference type="ARBA" id="ARBA00022679"/>
    </source>
</evidence>
<dbReference type="EC" id="2.3.1.225" evidence="10"/>
<accession>A0ABM0LZ52</accession>
<dbReference type="Pfam" id="PF01529">
    <property type="entry name" value="DHHC"/>
    <property type="match status" value="1"/>
</dbReference>
<keyword evidence="13" id="KW-1185">Reference proteome</keyword>
<comment type="subcellular location">
    <subcellularLocation>
        <location evidence="1">Golgi apparatus</location>
        <location evidence="1">trans-Golgi network membrane</location>
        <topology evidence="1">Multi-pass membrane protein</topology>
    </subcellularLocation>
</comment>
<evidence type="ECO:0000256" key="7">
    <source>
        <dbReference type="ARBA" id="ARBA00023139"/>
    </source>
</evidence>
<comment type="catalytic activity">
    <reaction evidence="10">
        <text>L-cysteinyl-[protein] + hexadecanoyl-CoA = S-hexadecanoyl-L-cysteinyl-[protein] + CoA</text>
        <dbReference type="Rhea" id="RHEA:36683"/>
        <dbReference type="Rhea" id="RHEA-COMP:10131"/>
        <dbReference type="Rhea" id="RHEA-COMP:11032"/>
        <dbReference type="ChEBI" id="CHEBI:29950"/>
        <dbReference type="ChEBI" id="CHEBI:57287"/>
        <dbReference type="ChEBI" id="CHEBI:57379"/>
        <dbReference type="ChEBI" id="CHEBI:74151"/>
        <dbReference type="EC" id="2.3.1.225"/>
    </reaction>
</comment>
<keyword evidence="3 10" id="KW-0812">Transmembrane</keyword>
<keyword evidence="6 10" id="KW-0472">Membrane</keyword>
<keyword evidence="2 10" id="KW-0808">Transferase</keyword>
<comment type="similarity">
    <text evidence="10">Belongs to the DHHC palmitoyltransferase family.</text>
</comment>
<evidence type="ECO:0000256" key="1">
    <source>
        <dbReference type="ARBA" id="ARBA00004166"/>
    </source>
</evidence>
<feature type="domain" description="Palmitoyltransferase DHHC" evidence="12">
    <location>
        <begin position="229"/>
        <end position="356"/>
    </location>
</feature>
<dbReference type="PANTHER" id="PTHR22883">
    <property type="entry name" value="ZINC FINGER DHHC DOMAIN CONTAINING PROTEIN"/>
    <property type="match status" value="1"/>
</dbReference>
<evidence type="ECO:0000256" key="10">
    <source>
        <dbReference type="RuleBase" id="RU079119"/>
    </source>
</evidence>
<protein>
    <recommendedName>
        <fullName evidence="10">Palmitoyltransferase</fullName>
        <ecNumber evidence="10">2.3.1.225</ecNumber>
    </recommendedName>
</protein>
<evidence type="ECO:0000313" key="14">
    <source>
        <dbReference type="RefSeq" id="XP_006813043.1"/>
    </source>
</evidence>
<feature type="compositionally biased region" description="Polar residues" evidence="11">
    <location>
        <begin position="191"/>
        <end position="212"/>
    </location>
</feature>
<name>A0ABM0LZ52_SACKO</name>
<feature type="transmembrane region" description="Helical" evidence="10">
    <location>
        <begin position="321"/>
        <end position="347"/>
    </location>
</feature>
<evidence type="ECO:0000259" key="12">
    <source>
        <dbReference type="Pfam" id="PF01529"/>
    </source>
</evidence>
<organism evidence="13 14">
    <name type="scientific">Saccoglossus kowalevskii</name>
    <name type="common">Acorn worm</name>
    <dbReference type="NCBI Taxonomy" id="10224"/>
    <lineage>
        <taxon>Eukaryota</taxon>
        <taxon>Metazoa</taxon>
        <taxon>Hemichordata</taxon>
        <taxon>Enteropneusta</taxon>
        <taxon>Harrimaniidae</taxon>
        <taxon>Saccoglossus</taxon>
    </lineage>
</organism>
<feature type="transmembrane region" description="Helical" evidence="10">
    <location>
        <begin position="275"/>
        <end position="294"/>
    </location>
</feature>
<keyword evidence="7" id="KW-0564">Palmitate</keyword>
<evidence type="ECO:0000256" key="8">
    <source>
        <dbReference type="ARBA" id="ARBA00023288"/>
    </source>
</evidence>
<dbReference type="Proteomes" id="UP000694865">
    <property type="component" value="Unplaced"/>
</dbReference>
<keyword evidence="4 10" id="KW-1133">Transmembrane helix</keyword>
<dbReference type="RefSeq" id="XP_006813043.1">
    <property type="nucleotide sequence ID" value="XM_006812980.1"/>
</dbReference>
<dbReference type="PANTHER" id="PTHR22883:SF475">
    <property type="entry name" value="PALMITOYLTRANSFERASE ZDHHC23"/>
    <property type="match status" value="1"/>
</dbReference>